<dbReference type="Proteomes" id="UP001300012">
    <property type="component" value="Unassembled WGS sequence"/>
</dbReference>
<dbReference type="InterPro" id="IPR053864">
    <property type="entry name" value="DUF6933"/>
</dbReference>
<proteinExistence type="predicted"/>
<comment type="caution">
    <text evidence="2">The sequence shown here is derived from an EMBL/GenBank/DDBJ whole genome shotgun (WGS) entry which is preliminary data.</text>
</comment>
<accession>A0ABT1YBT6</accession>
<organism evidence="2 3">
    <name type="scientific">Paenibacillus radicis</name>
    <name type="common">ex Xue et al. 2023</name>
    <dbReference type="NCBI Taxonomy" id="2972489"/>
    <lineage>
        <taxon>Bacteria</taxon>
        <taxon>Bacillati</taxon>
        <taxon>Bacillota</taxon>
        <taxon>Bacilli</taxon>
        <taxon>Bacillales</taxon>
        <taxon>Paenibacillaceae</taxon>
        <taxon>Paenibacillus</taxon>
    </lineage>
</organism>
<dbReference type="Pfam" id="PF22016">
    <property type="entry name" value="DUF6933"/>
    <property type="match status" value="1"/>
</dbReference>
<feature type="domain" description="DUF6933" evidence="1">
    <location>
        <begin position="2"/>
        <end position="155"/>
    </location>
</feature>
<dbReference type="EMBL" id="JANQBD010000003">
    <property type="protein sequence ID" value="MCR8630655.1"/>
    <property type="molecule type" value="Genomic_DNA"/>
</dbReference>
<evidence type="ECO:0000313" key="2">
    <source>
        <dbReference type="EMBL" id="MCR8630655.1"/>
    </source>
</evidence>
<keyword evidence="3" id="KW-1185">Reference proteome</keyword>
<reference evidence="2 3" key="1">
    <citation type="submission" date="2022-08" db="EMBL/GenBank/DDBJ databases">
        <title>Paenibacillus endoradicis sp. nov., Paenibacillus radicibacter sp. nov and Paenibacillus pararadicis sp. nov., three cold-adapted plant growth-promoting bacteria isolated from root of Larix gmelinii in Great Khingan.</title>
        <authorList>
            <person name="Xue H."/>
        </authorList>
    </citation>
    <scope>NUCLEOTIDE SEQUENCE [LARGE SCALE GENOMIC DNA]</scope>
    <source>
        <strain evidence="2 3">N5-1-1-5</strain>
    </source>
</reference>
<protein>
    <recommendedName>
        <fullName evidence="1">DUF6933 domain-containing protein</fullName>
    </recommendedName>
</protein>
<gene>
    <name evidence="2" type="ORF">NV381_05505</name>
</gene>
<sequence>MIIRPTKALMKEMNTNVDALPNIEQDEMYSWHANNFIMNRKKYIIFVNDKSRLSVTISKIRGNQGKDIKNIFSSALKDYLLVEGFKEKWMDSYIGEISDIKISNTNNRSVLGTMVEAVKLMDSIYSRGAIPDFHELNKENNRIIYKPIDYLKPIDVFNELIKEYHGS</sequence>
<dbReference type="RefSeq" id="WP_258212270.1">
    <property type="nucleotide sequence ID" value="NZ_JANQBD010000003.1"/>
</dbReference>
<name>A0ABT1YBT6_9BACL</name>
<evidence type="ECO:0000259" key="1">
    <source>
        <dbReference type="Pfam" id="PF22016"/>
    </source>
</evidence>
<evidence type="ECO:0000313" key="3">
    <source>
        <dbReference type="Proteomes" id="UP001300012"/>
    </source>
</evidence>